<dbReference type="InterPro" id="IPR032720">
    <property type="entry name" value="Cys_rich_CWC"/>
</dbReference>
<gene>
    <name evidence="1" type="ORF">QLQ16_08870</name>
</gene>
<protein>
    <submittedName>
        <fullName evidence="1">Cysteine-rich CWC family protein</fullName>
    </submittedName>
</protein>
<evidence type="ECO:0000313" key="1">
    <source>
        <dbReference type="EMBL" id="MDI9233947.1"/>
    </source>
</evidence>
<evidence type="ECO:0000313" key="2">
    <source>
        <dbReference type="Proteomes" id="UP001431902"/>
    </source>
</evidence>
<dbReference type="RefSeq" id="WP_283224330.1">
    <property type="nucleotide sequence ID" value="NZ_JASGBH010000005.1"/>
</dbReference>
<accession>A0ABT6X748</accession>
<proteinExistence type="predicted"/>
<organism evidence="1 2">
    <name type="scientific">Limnohabitans lacus</name>
    <dbReference type="NCBI Taxonomy" id="3045173"/>
    <lineage>
        <taxon>Bacteria</taxon>
        <taxon>Pseudomonadati</taxon>
        <taxon>Pseudomonadota</taxon>
        <taxon>Betaproteobacteria</taxon>
        <taxon>Burkholderiales</taxon>
        <taxon>Comamonadaceae</taxon>
        <taxon>Limnohabitans</taxon>
    </lineage>
</organism>
<reference evidence="1" key="1">
    <citation type="submission" date="2023-05" db="EMBL/GenBank/DDBJ databases">
        <title>Limnohabitans sp. strain HM2-2 Genome sequencing and assembly.</title>
        <authorList>
            <person name="Jung Y."/>
        </authorList>
    </citation>
    <scope>NUCLEOTIDE SEQUENCE</scope>
    <source>
        <strain evidence="1">HM2-2</strain>
    </source>
</reference>
<dbReference type="EMBL" id="JASGBH010000005">
    <property type="protein sequence ID" value="MDI9233947.1"/>
    <property type="molecule type" value="Genomic_DNA"/>
</dbReference>
<dbReference type="Proteomes" id="UP001431902">
    <property type="component" value="Unassembled WGS sequence"/>
</dbReference>
<name>A0ABT6X748_9BURK</name>
<comment type="caution">
    <text evidence="1">The sequence shown here is derived from an EMBL/GenBank/DDBJ whole genome shotgun (WGS) entry which is preliminary data.</text>
</comment>
<keyword evidence="2" id="KW-1185">Reference proteome</keyword>
<dbReference type="Pfam" id="PF14375">
    <property type="entry name" value="Cys_rich_CWC"/>
    <property type="match status" value="1"/>
</dbReference>
<sequence length="72" mass="7677">MSVCLTVDPCRCPLCGQDNRCAMEAKAPANAQAACWCTREQFSAALLRQIPEAAQGKACICQACVQKAVQTT</sequence>